<reference evidence="2 3" key="1">
    <citation type="submission" date="2024-05" db="EMBL/GenBank/DDBJ databases">
        <authorList>
            <person name="Wallberg A."/>
        </authorList>
    </citation>
    <scope>NUCLEOTIDE SEQUENCE [LARGE SCALE GENOMIC DNA]</scope>
</reference>
<dbReference type="EMBL" id="CAXKWB010004673">
    <property type="protein sequence ID" value="CAL4074776.1"/>
    <property type="molecule type" value="Genomic_DNA"/>
</dbReference>
<dbReference type="Proteomes" id="UP001497623">
    <property type="component" value="Unassembled WGS sequence"/>
</dbReference>
<keyword evidence="3" id="KW-1185">Reference proteome</keyword>
<proteinExistence type="predicted"/>
<protein>
    <submittedName>
        <fullName evidence="2">Uncharacterized protein</fullName>
    </submittedName>
</protein>
<gene>
    <name evidence="2" type="ORF">MNOR_LOCUS9603</name>
</gene>
<sequence length="148" mass="17005">MNQFWKTLSKHRDKNPDLEPAHLANLERAMEHLVPEQVAEVVFLENPLENLVPEPVAEVVNQEKAQDHRVHGHLGNQVHKVAGQEQDLFLISQSTNRSRNITFGGKLSLQEIRKILKFIQIINLIILLNLHLIYCISNTIVLIKATIW</sequence>
<organism evidence="2 3">
    <name type="scientific">Meganyctiphanes norvegica</name>
    <name type="common">Northern krill</name>
    <name type="synonym">Thysanopoda norvegica</name>
    <dbReference type="NCBI Taxonomy" id="48144"/>
    <lineage>
        <taxon>Eukaryota</taxon>
        <taxon>Metazoa</taxon>
        <taxon>Ecdysozoa</taxon>
        <taxon>Arthropoda</taxon>
        <taxon>Crustacea</taxon>
        <taxon>Multicrustacea</taxon>
        <taxon>Malacostraca</taxon>
        <taxon>Eumalacostraca</taxon>
        <taxon>Eucarida</taxon>
        <taxon>Euphausiacea</taxon>
        <taxon>Euphausiidae</taxon>
        <taxon>Meganyctiphanes</taxon>
    </lineage>
</organism>
<comment type="caution">
    <text evidence="2">The sequence shown here is derived from an EMBL/GenBank/DDBJ whole genome shotgun (WGS) entry which is preliminary data.</text>
</comment>
<keyword evidence="1" id="KW-0812">Transmembrane</keyword>
<evidence type="ECO:0000256" key="1">
    <source>
        <dbReference type="SAM" id="Phobius"/>
    </source>
</evidence>
<feature type="transmembrane region" description="Helical" evidence="1">
    <location>
        <begin position="121"/>
        <end position="143"/>
    </location>
</feature>
<feature type="non-terminal residue" evidence="2">
    <location>
        <position position="148"/>
    </location>
</feature>
<name>A0AAV2QAW5_MEGNR</name>
<keyword evidence="1" id="KW-0472">Membrane</keyword>
<accession>A0AAV2QAW5</accession>
<evidence type="ECO:0000313" key="2">
    <source>
        <dbReference type="EMBL" id="CAL4074776.1"/>
    </source>
</evidence>
<dbReference type="AlphaFoldDB" id="A0AAV2QAW5"/>
<evidence type="ECO:0000313" key="3">
    <source>
        <dbReference type="Proteomes" id="UP001497623"/>
    </source>
</evidence>
<keyword evidence="1" id="KW-1133">Transmembrane helix</keyword>